<evidence type="ECO:0000256" key="1">
    <source>
        <dbReference type="SAM" id="Phobius"/>
    </source>
</evidence>
<keyword evidence="1" id="KW-0812">Transmembrane</keyword>
<dbReference type="RefSeq" id="WP_152306943.1">
    <property type="nucleotide sequence ID" value="NZ_CP043617.1"/>
</dbReference>
<keyword evidence="3" id="KW-1185">Reference proteome</keyword>
<dbReference type="EMBL" id="CP043617">
    <property type="protein sequence ID" value="QFR49000.1"/>
    <property type="molecule type" value="Genomic_DNA"/>
</dbReference>
<dbReference type="Pfam" id="PF13103">
    <property type="entry name" value="TonB_2"/>
    <property type="match status" value="1"/>
</dbReference>
<dbReference type="AlphaFoldDB" id="A0A5P8P077"/>
<keyword evidence="1" id="KW-0472">Membrane</keyword>
<name>A0A5P8P077_9BACT</name>
<evidence type="ECO:0000313" key="2">
    <source>
        <dbReference type="EMBL" id="QFR49000.1"/>
    </source>
</evidence>
<proteinExistence type="predicted"/>
<dbReference type="SUPFAM" id="SSF74653">
    <property type="entry name" value="TolA/TonB C-terminal domain"/>
    <property type="match status" value="1"/>
</dbReference>
<accession>A0A5P8P077</accession>
<protein>
    <recommendedName>
        <fullName evidence="4">TonB C-terminal domain-containing protein</fullName>
    </recommendedName>
</protein>
<dbReference type="OrthoDB" id="5333992at2"/>
<evidence type="ECO:0008006" key="4">
    <source>
        <dbReference type="Google" id="ProtNLM"/>
    </source>
</evidence>
<dbReference type="Gene3D" id="3.30.1150.10">
    <property type="match status" value="1"/>
</dbReference>
<organism evidence="2 3">
    <name type="scientific">Sulfurimonas lithotrophica</name>
    <dbReference type="NCBI Taxonomy" id="2590022"/>
    <lineage>
        <taxon>Bacteria</taxon>
        <taxon>Pseudomonadati</taxon>
        <taxon>Campylobacterota</taxon>
        <taxon>Epsilonproteobacteria</taxon>
        <taxon>Campylobacterales</taxon>
        <taxon>Sulfurimonadaceae</taxon>
        <taxon>Sulfurimonas</taxon>
    </lineage>
</organism>
<reference evidence="2 3" key="1">
    <citation type="submission" date="2019-09" db="EMBL/GenBank/DDBJ databases">
        <title>Sulfurimonas gotlandica sp. nov., a chemoautotrophic and psychrotolerant epsilonproteobacterium isolated from a pelagic redoxcline, and an emended description of the genus Sulfurimonas.</title>
        <authorList>
            <person name="Wang S."/>
            <person name="Jiang L."/>
            <person name="Shao S."/>
        </authorList>
    </citation>
    <scope>NUCLEOTIDE SEQUENCE [LARGE SCALE GENOMIC DNA]</scope>
    <source>
        <strain evidence="2 3">GYSZ_1</strain>
    </source>
</reference>
<gene>
    <name evidence="2" type="ORF">FJR48_04380</name>
</gene>
<feature type="transmembrane region" description="Helical" evidence="1">
    <location>
        <begin position="6"/>
        <end position="32"/>
    </location>
</feature>
<keyword evidence="1" id="KW-1133">Transmembrane helix</keyword>
<evidence type="ECO:0000313" key="3">
    <source>
        <dbReference type="Proteomes" id="UP000326944"/>
    </source>
</evidence>
<dbReference type="KEGG" id="sulg:FJR48_04380"/>
<sequence length="244" mass="28125">MVKDNNYYFYLSGFISLSLFFLVTATFIYMLFRDVKIKSYALDKKEFISVSLNTVVSIPKKNNLPNTIEEDITVPIQKEENINIDDLFSDVSTKEITKRKTKSKQIDSKRYNEIAKKVKKSKKKDVESISEKVKSIESNELAKQSDISSSDSSADEVNEYLAKIQATIYNHFNPPQNTQGKSAEVVIELSSIGKMLDFRVLTYSDNESFNDELKKIKKRLQSVIFPKNPNNENYRLRTIIISKE</sequence>
<dbReference type="Proteomes" id="UP000326944">
    <property type="component" value="Chromosome"/>
</dbReference>